<dbReference type="eggNOG" id="COG4807">
    <property type="taxonomic scope" value="Bacteria"/>
</dbReference>
<name>G8R1A1_OWEHD</name>
<dbReference type="Proteomes" id="UP000005631">
    <property type="component" value="Chromosome"/>
</dbReference>
<accession>G8R1A1</accession>
<dbReference type="KEGG" id="oho:Oweho_2886"/>
<proteinExistence type="predicted"/>
<dbReference type="PANTHER" id="PTHR37805">
    <property type="entry name" value="CYTOPLASMIC PROTEIN-RELATED"/>
    <property type="match status" value="1"/>
</dbReference>
<dbReference type="PANTHER" id="PTHR37805:SF1">
    <property type="entry name" value="CYTOPLASMIC PROTEIN"/>
    <property type="match status" value="1"/>
</dbReference>
<dbReference type="STRING" id="926562.Oweho_2886"/>
<organism evidence="1 2">
    <name type="scientific">Owenweeksia hongkongensis (strain DSM 17368 / CIP 108786 / JCM 12287 / NRRL B-23963 / UST20020801)</name>
    <dbReference type="NCBI Taxonomy" id="926562"/>
    <lineage>
        <taxon>Bacteria</taxon>
        <taxon>Pseudomonadati</taxon>
        <taxon>Bacteroidota</taxon>
        <taxon>Flavobacteriia</taxon>
        <taxon>Flavobacteriales</taxon>
        <taxon>Owenweeksiaceae</taxon>
        <taxon>Owenweeksia</taxon>
    </lineage>
</organism>
<evidence type="ECO:0000313" key="1">
    <source>
        <dbReference type="EMBL" id="AEV33844.1"/>
    </source>
</evidence>
<evidence type="ECO:0008006" key="3">
    <source>
        <dbReference type="Google" id="ProtNLM"/>
    </source>
</evidence>
<dbReference type="OrthoDB" id="9788465at2"/>
<sequence length="160" mass="18828">MTNNDILKRIRYTFDYSDAEMIDLFAMGGAEVTRAQVSDWLKKELDDDYRDLDDRSLATFLNGLIVERRGPRADGMQMTPEDRLNNNIILKKIKIALDLKTDDILALFKSIDKKMGPHELSAFLRNHKQSQYRPFQDQYLRYFLTALQQKYRGKNDRSQD</sequence>
<dbReference type="HOGENOM" id="CLU_087517_1_0_10"/>
<keyword evidence="2" id="KW-1185">Reference proteome</keyword>
<dbReference type="EMBL" id="CP003156">
    <property type="protein sequence ID" value="AEV33844.1"/>
    <property type="molecule type" value="Genomic_DNA"/>
</dbReference>
<gene>
    <name evidence="1" type="ordered locus">Oweho_2886</name>
</gene>
<reference evidence="1 2" key="1">
    <citation type="journal article" date="2012" name="Stand. Genomic Sci.">
        <title>Genome sequence of the orange-pigmented seawater bacterium Owenweeksia hongkongensis type strain (UST20020801(T)).</title>
        <authorList>
            <person name="Riedel T."/>
            <person name="Held B."/>
            <person name="Nolan M."/>
            <person name="Lucas S."/>
            <person name="Lapidus A."/>
            <person name="Tice H."/>
            <person name="Del Rio T.G."/>
            <person name="Cheng J.F."/>
            <person name="Han C."/>
            <person name="Tapia R."/>
            <person name="Goodwin L.A."/>
            <person name="Pitluck S."/>
            <person name="Liolios K."/>
            <person name="Mavromatis K."/>
            <person name="Pagani I."/>
            <person name="Ivanova N."/>
            <person name="Mikhailova N."/>
            <person name="Pati A."/>
            <person name="Chen A."/>
            <person name="Palaniappan K."/>
            <person name="Rohde M."/>
            <person name="Tindall B.J."/>
            <person name="Detter J.C."/>
            <person name="Goker M."/>
            <person name="Woyke T."/>
            <person name="Bristow J."/>
            <person name="Eisen J.A."/>
            <person name="Markowitz V."/>
            <person name="Hugenholtz P."/>
            <person name="Klenk H.P."/>
            <person name="Kyrpides N.C."/>
        </authorList>
    </citation>
    <scope>NUCLEOTIDE SEQUENCE</scope>
    <source>
        <strain evidence="2">DSM 17368 / JCM 12287 / NRRL B-23963</strain>
    </source>
</reference>
<protein>
    <recommendedName>
        <fullName evidence="3">DUF1456 domain-containing protein</fullName>
    </recommendedName>
</protein>
<dbReference type="RefSeq" id="WP_014203193.1">
    <property type="nucleotide sequence ID" value="NC_016599.1"/>
</dbReference>
<dbReference type="InterPro" id="IPR009921">
    <property type="entry name" value="YehS-like"/>
</dbReference>
<dbReference type="Pfam" id="PF07308">
    <property type="entry name" value="DUF1456"/>
    <property type="match status" value="2"/>
</dbReference>
<dbReference type="AlphaFoldDB" id="G8R1A1"/>
<evidence type="ECO:0000313" key="2">
    <source>
        <dbReference type="Proteomes" id="UP000005631"/>
    </source>
</evidence>